<dbReference type="Proteomes" id="UP000182987">
    <property type="component" value="Chromosome"/>
</dbReference>
<dbReference type="OrthoDB" id="5959531at2"/>
<protein>
    <submittedName>
        <fullName evidence="1">Uncharacterized protein</fullName>
    </submittedName>
</protein>
<keyword evidence="2" id="KW-1185">Reference proteome</keyword>
<reference evidence="2" key="1">
    <citation type="submission" date="2016-09" db="EMBL/GenBank/DDBJ databases">
        <authorList>
            <person name="Lysoe E."/>
        </authorList>
    </citation>
    <scope>NUCLEOTIDE SEQUENCE [LARGE SCALE GENOMIC DNA]</scope>
    <source>
        <strain evidence="2">LJ96T</strain>
    </source>
</reference>
<name>A0A0G9HF53_9GAMM</name>
<dbReference type="STRING" id="1440763.BJI69_14435"/>
<evidence type="ECO:0000313" key="1">
    <source>
        <dbReference type="EMBL" id="APG04972.1"/>
    </source>
</evidence>
<dbReference type="KEGG" id="lrz:BJI69_14435"/>
<proteinExistence type="predicted"/>
<dbReference type="AlphaFoldDB" id="A0A0G9HF53"/>
<dbReference type="EMBL" id="CP017480">
    <property type="protein sequence ID" value="APG04972.1"/>
    <property type="molecule type" value="Genomic_DNA"/>
</dbReference>
<organism evidence="1 2">
    <name type="scientific">Luteibacter rhizovicinus DSM 16549</name>
    <dbReference type="NCBI Taxonomy" id="1440763"/>
    <lineage>
        <taxon>Bacteria</taxon>
        <taxon>Pseudomonadati</taxon>
        <taxon>Pseudomonadota</taxon>
        <taxon>Gammaproteobacteria</taxon>
        <taxon>Lysobacterales</taxon>
        <taxon>Rhodanobacteraceae</taxon>
        <taxon>Luteibacter</taxon>
    </lineage>
</organism>
<gene>
    <name evidence="1" type="ORF">BJI69_14435</name>
</gene>
<accession>A0A0G9HF53</accession>
<evidence type="ECO:0000313" key="2">
    <source>
        <dbReference type="Proteomes" id="UP000182987"/>
    </source>
</evidence>
<dbReference type="PATRIC" id="fig|1440763.5.peg.2966"/>
<dbReference type="RefSeq" id="WP_046966027.1">
    <property type="nucleotide sequence ID" value="NZ_CP017480.1"/>
</dbReference>
<sequence>MKFASIAIIALAAFSSQAFAAEDQNRTISGLGVQGTGYVQVKEGFSQACQFGTVYLPDLSQYNARAMMALLVAAQTRGALVTVSYDVAASGYCTANKIQAQ</sequence>